<dbReference type="AlphaFoldDB" id="A0A1F6PBJ6"/>
<gene>
    <name evidence="2" type="ORF">A2563_01910</name>
</gene>
<dbReference type="Gene3D" id="3.40.30.10">
    <property type="entry name" value="Glutaredoxin"/>
    <property type="match status" value="1"/>
</dbReference>
<evidence type="ECO:0000313" key="3">
    <source>
        <dbReference type="Proteomes" id="UP000176634"/>
    </source>
</evidence>
<dbReference type="CDD" id="cd03064">
    <property type="entry name" value="TRX_Fd_NuoE"/>
    <property type="match status" value="1"/>
</dbReference>
<reference evidence="2 3" key="1">
    <citation type="journal article" date="2016" name="Nat. Commun.">
        <title>Thousands of microbial genomes shed light on interconnected biogeochemical processes in an aquifer system.</title>
        <authorList>
            <person name="Anantharaman K."/>
            <person name="Brown C.T."/>
            <person name="Hug L.A."/>
            <person name="Sharon I."/>
            <person name="Castelle C.J."/>
            <person name="Probst A.J."/>
            <person name="Thomas B.C."/>
            <person name="Singh A."/>
            <person name="Wilkins M.J."/>
            <person name="Karaoz U."/>
            <person name="Brodie E.L."/>
            <person name="Williams K.H."/>
            <person name="Hubbard S.S."/>
            <person name="Banfield J.F."/>
        </authorList>
    </citation>
    <scope>NUCLEOTIDE SEQUENCE [LARGE SCALE GENOMIC DNA]</scope>
</reference>
<protein>
    <recommendedName>
        <fullName evidence="4">NADH dehydrogenase</fullName>
    </recommendedName>
</protein>
<dbReference type="SUPFAM" id="SSF52833">
    <property type="entry name" value="Thioredoxin-like"/>
    <property type="match status" value="1"/>
</dbReference>
<dbReference type="PANTHER" id="PTHR10371">
    <property type="entry name" value="NADH DEHYDROGENASE UBIQUINONE FLAVOPROTEIN 2, MITOCHONDRIAL"/>
    <property type="match status" value="1"/>
</dbReference>
<name>A0A1F6PBJ6_9BACT</name>
<evidence type="ECO:0000313" key="2">
    <source>
        <dbReference type="EMBL" id="OGH93343.1"/>
    </source>
</evidence>
<dbReference type="Pfam" id="PF01257">
    <property type="entry name" value="2Fe-2S_thioredx"/>
    <property type="match status" value="1"/>
</dbReference>
<organism evidence="2 3">
    <name type="scientific">Candidatus Magasanikbacteria bacterium RIFOXYD1_FULL_40_23</name>
    <dbReference type="NCBI Taxonomy" id="1798705"/>
    <lineage>
        <taxon>Bacteria</taxon>
        <taxon>Candidatus Magasanikiibacteriota</taxon>
    </lineage>
</organism>
<sequence>MAKKPTVVRVCQDCSCMENGAEAVLKKIEDETGLALGEKNKNFDLDYSACLGGCDFGPNMLVNSNFVMGATPDNVMDKIEKAAETKPLTQKEKEANLDKLLED</sequence>
<feature type="region of interest" description="Disordered" evidence="1">
    <location>
        <begin position="82"/>
        <end position="103"/>
    </location>
</feature>
<dbReference type="STRING" id="1798705.A2563_01910"/>
<evidence type="ECO:0000256" key="1">
    <source>
        <dbReference type="SAM" id="MobiDB-lite"/>
    </source>
</evidence>
<dbReference type="PANTHER" id="PTHR10371:SF3">
    <property type="entry name" value="NADH DEHYDROGENASE [UBIQUINONE] FLAVOPROTEIN 2, MITOCHONDRIAL"/>
    <property type="match status" value="1"/>
</dbReference>
<dbReference type="EMBL" id="MFRA01000001">
    <property type="protein sequence ID" value="OGH93343.1"/>
    <property type="molecule type" value="Genomic_DNA"/>
</dbReference>
<evidence type="ECO:0008006" key="4">
    <source>
        <dbReference type="Google" id="ProtNLM"/>
    </source>
</evidence>
<comment type="caution">
    <text evidence="2">The sequence shown here is derived from an EMBL/GenBank/DDBJ whole genome shotgun (WGS) entry which is preliminary data.</text>
</comment>
<dbReference type="Proteomes" id="UP000176634">
    <property type="component" value="Unassembled WGS sequence"/>
</dbReference>
<accession>A0A1F6PBJ6</accession>
<proteinExistence type="predicted"/>
<dbReference type="InterPro" id="IPR036249">
    <property type="entry name" value="Thioredoxin-like_sf"/>
</dbReference>
<dbReference type="InterPro" id="IPR042128">
    <property type="entry name" value="NuoE_dom"/>
</dbReference>